<dbReference type="EMBL" id="MN034732">
    <property type="protein sequence ID" value="QDH89274.1"/>
    <property type="molecule type" value="Genomic_RNA"/>
</dbReference>
<feature type="compositionally biased region" description="Polar residues" evidence="1">
    <location>
        <begin position="204"/>
        <end position="216"/>
    </location>
</feature>
<feature type="region of interest" description="Disordered" evidence="1">
    <location>
        <begin position="194"/>
        <end position="216"/>
    </location>
</feature>
<proteinExistence type="predicted"/>
<reference evidence="2" key="1">
    <citation type="submission" date="2019-05" db="EMBL/GenBank/DDBJ databases">
        <title>Metatranscriptomic reconstruction reveals RNA viruses with the potential to shape carbon cycling in soil.</title>
        <authorList>
            <person name="Starr E.P."/>
            <person name="Nuccio E."/>
            <person name="Pett-Ridge J."/>
            <person name="Banfield J.F."/>
            <person name="Firestone M.K."/>
        </authorList>
    </citation>
    <scope>NUCLEOTIDE SEQUENCE</scope>
    <source>
        <strain evidence="2">H2_Bulk_35_scaffold_116</strain>
    </source>
</reference>
<gene>
    <name evidence="2" type="ORF">H2Bulk35116_000001</name>
</gene>
<evidence type="ECO:0000313" key="2">
    <source>
        <dbReference type="EMBL" id="QDH89274.1"/>
    </source>
</evidence>
<protein>
    <submittedName>
        <fullName evidence="2">Uncharacterized protein</fullName>
    </submittedName>
</protein>
<organism evidence="2">
    <name type="scientific">Leviviridae sp</name>
    <dbReference type="NCBI Taxonomy" id="2027243"/>
    <lineage>
        <taxon>Viruses</taxon>
        <taxon>Riboviria</taxon>
        <taxon>Orthornavirae</taxon>
        <taxon>Lenarviricota</taxon>
        <taxon>Leviviricetes</taxon>
        <taxon>Norzivirales</taxon>
        <taxon>Fiersviridae</taxon>
    </lineage>
</organism>
<evidence type="ECO:0000256" key="1">
    <source>
        <dbReference type="SAM" id="MobiDB-lite"/>
    </source>
</evidence>
<sequence length="567" mass="64352">MAIDTSPKPIRKDTRGLPEDMDPRNFYEYRYSSNLKTATGLESFLLRLIPLSIHKSVVFAIDPLRDFKVAPHRITPSNRNRTRATDSVLLKRTQHRVFRSLVLQQKPNFANIQVCWSPGLDQRSEAFAEATDELTTQPVLISEINDTTKRTRLLGSTQGTMDSFQGTVNSPPRRVFRVYRSHYTYHSLEPVGESCSRAGGTANERASGQESHTSDIGPTAAVLSSSVYNALRSSEKAYLEAEIANRVLSMFKDWSPNRRDYTLFRNVVELKDLPRGIKGIQDTVRDFRALFATLGSQPKLRDSIFNLEKLSSNIPKEYVSFHFGWKLLVKDVKDLLALPDKLSRKYAFLIRRAGKPTNFRTKRNFSSALTAGVSGFDYDGSPYEYGPTTTSRLERETELRMVINATFDFPPPDAITFKSYRFWDEIGAVPRPTDLYNLIPWSWLVDWCTGLGNYVEVIDNINRDPSLINWGMITGLTKGRLITDFQSKVDATDFYSEDFVGTHTVVTTEVNNHTSVLDYECRIRKDMAAALDVNTTAAPNLNGYQQSILGAILAQRLPTFTPRYRRI</sequence>
<name>A0A514D6M2_9VIRU</name>
<accession>A0A514D6M2</accession>